<sequence length="105" mass="12157">MATSLANSNISSNKLFETAIIEKCIWSISFKNRESASLDIIPEFFNKLDGITINSFYYVRKAEWKLYEVPAALKSLSANSNTQQKLVNHFISKGRFARKYKFEFF</sequence>
<accession>A0ABM8W3A7</accession>
<gene>
    <name evidence="1" type="ORF">GMARGA_LOCUS2811</name>
</gene>
<evidence type="ECO:0000313" key="2">
    <source>
        <dbReference type="Proteomes" id="UP000789901"/>
    </source>
</evidence>
<comment type="caution">
    <text evidence="1">The sequence shown here is derived from an EMBL/GenBank/DDBJ whole genome shotgun (WGS) entry which is preliminary data.</text>
</comment>
<evidence type="ECO:0000313" key="1">
    <source>
        <dbReference type="EMBL" id="CAG8513698.1"/>
    </source>
</evidence>
<name>A0ABM8W3A7_GIGMA</name>
<protein>
    <submittedName>
        <fullName evidence="1">6213_t:CDS:1</fullName>
    </submittedName>
</protein>
<dbReference type="Proteomes" id="UP000789901">
    <property type="component" value="Unassembled WGS sequence"/>
</dbReference>
<dbReference type="EMBL" id="CAJVQB010000927">
    <property type="protein sequence ID" value="CAG8513698.1"/>
    <property type="molecule type" value="Genomic_DNA"/>
</dbReference>
<keyword evidence="2" id="KW-1185">Reference proteome</keyword>
<proteinExistence type="predicted"/>
<organism evidence="1 2">
    <name type="scientific">Gigaspora margarita</name>
    <dbReference type="NCBI Taxonomy" id="4874"/>
    <lineage>
        <taxon>Eukaryota</taxon>
        <taxon>Fungi</taxon>
        <taxon>Fungi incertae sedis</taxon>
        <taxon>Mucoromycota</taxon>
        <taxon>Glomeromycotina</taxon>
        <taxon>Glomeromycetes</taxon>
        <taxon>Diversisporales</taxon>
        <taxon>Gigasporaceae</taxon>
        <taxon>Gigaspora</taxon>
    </lineage>
</organism>
<reference evidence="1 2" key="1">
    <citation type="submission" date="2021-06" db="EMBL/GenBank/DDBJ databases">
        <authorList>
            <person name="Kallberg Y."/>
            <person name="Tangrot J."/>
            <person name="Rosling A."/>
        </authorList>
    </citation>
    <scope>NUCLEOTIDE SEQUENCE [LARGE SCALE GENOMIC DNA]</scope>
    <source>
        <strain evidence="1 2">120-4 pot B 10/14</strain>
    </source>
</reference>